<comment type="caution">
    <text evidence="1">The sequence shown here is derived from an EMBL/GenBank/DDBJ whole genome shotgun (WGS) entry which is preliminary data.</text>
</comment>
<accession>A0ABS7TFB9</accession>
<gene>
    <name evidence="1" type="ORF">K7B09_09515</name>
</gene>
<reference evidence="1" key="1">
    <citation type="submission" date="2021-09" db="EMBL/GenBank/DDBJ databases">
        <authorList>
            <person name="Wu T."/>
            <person name="Guo S.Z."/>
        </authorList>
    </citation>
    <scope>NUCLEOTIDE SEQUENCE</scope>
    <source>
        <strain evidence="1">RSS-23</strain>
    </source>
</reference>
<protein>
    <recommendedName>
        <fullName evidence="3">HlyD family secretion protein</fullName>
    </recommendedName>
</protein>
<evidence type="ECO:0008006" key="3">
    <source>
        <dbReference type="Google" id="ProtNLM"/>
    </source>
</evidence>
<proteinExistence type="predicted"/>
<dbReference type="RefSeq" id="WP_223629236.1">
    <property type="nucleotide sequence ID" value="NZ_JAIQDJ010000005.1"/>
</dbReference>
<sequence length="121" mass="13379">MKVQLQEQTLRLRLDEAELAALQAGQEVGNRTRLVPGAALCVQVRLTRDEAAALVGKPGHVTFFLPQTQLDLYVLRLPCREGLCFSLPVGGEDRLDIEFAVDVRDSVRQRGVVKRVSPRSG</sequence>
<evidence type="ECO:0000313" key="1">
    <source>
        <dbReference type="EMBL" id="MBZ4186559.1"/>
    </source>
</evidence>
<organism evidence="1 2">
    <name type="scientific">Thermomonas beijingensis</name>
    <dbReference type="NCBI Taxonomy" id="2872701"/>
    <lineage>
        <taxon>Bacteria</taxon>
        <taxon>Pseudomonadati</taxon>
        <taxon>Pseudomonadota</taxon>
        <taxon>Gammaproteobacteria</taxon>
        <taxon>Lysobacterales</taxon>
        <taxon>Lysobacteraceae</taxon>
        <taxon>Thermomonas</taxon>
    </lineage>
</organism>
<dbReference type="Proteomes" id="UP001430290">
    <property type="component" value="Unassembled WGS sequence"/>
</dbReference>
<name>A0ABS7TFB9_9GAMM</name>
<dbReference type="Pfam" id="PF22668">
    <property type="entry name" value="DUF7009"/>
    <property type="match status" value="1"/>
</dbReference>
<evidence type="ECO:0000313" key="2">
    <source>
        <dbReference type="Proteomes" id="UP001430290"/>
    </source>
</evidence>
<keyword evidence="2" id="KW-1185">Reference proteome</keyword>
<dbReference type="InterPro" id="IPR053825">
    <property type="entry name" value="DUF7009"/>
</dbReference>
<dbReference type="EMBL" id="JAIQDJ010000005">
    <property type="protein sequence ID" value="MBZ4186559.1"/>
    <property type="molecule type" value="Genomic_DNA"/>
</dbReference>